<comment type="caution">
    <text evidence="1">The sequence shown here is derived from an EMBL/GenBank/DDBJ whole genome shotgun (WGS) entry which is preliminary data.</text>
</comment>
<keyword evidence="2" id="KW-1185">Reference proteome</keyword>
<sequence length="89" mass="10036">MCWMVVDRRLIGMGEFDVPSATKALQVATTCASQDPTERPTMNNVVVELRQCLLMEMTRQELILPKKSVQDSVETEVSLMSTEVLYVGR</sequence>
<dbReference type="Proteomes" id="UP001454036">
    <property type="component" value="Unassembled WGS sequence"/>
</dbReference>
<proteinExistence type="predicted"/>
<accession>A0AAV3PMK5</accession>
<name>A0AAV3PMK5_LITER</name>
<gene>
    <name evidence="1" type="ORF">LIER_37579</name>
</gene>
<evidence type="ECO:0000313" key="2">
    <source>
        <dbReference type="Proteomes" id="UP001454036"/>
    </source>
</evidence>
<evidence type="ECO:0000313" key="1">
    <source>
        <dbReference type="EMBL" id="GAA0152859.1"/>
    </source>
</evidence>
<reference evidence="1 2" key="1">
    <citation type="submission" date="2024-01" db="EMBL/GenBank/DDBJ databases">
        <title>The complete chloroplast genome sequence of Lithospermum erythrorhizon: insights into the phylogenetic relationship among Boraginaceae species and the maternal lineages of purple gromwells.</title>
        <authorList>
            <person name="Okada T."/>
            <person name="Watanabe K."/>
        </authorList>
    </citation>
    <scope>NUCLEOTIDE SEQUENCE [LARGE SCALE GENOMIC DNA]</scope>
</reference>
<dbReference type="AlphaFoldDB" id="A0AAV3PMK5"/>
<dbReference type="EMBL" id="BAABME010018170">
    <property type="protein sequence ID" value="GAA0152859.1"/>
    <property type="molecule type" value="Genomic_DNA"/>
</dbReference>
<protein>
    <submittedName>
        <fullName evidence="1">Uncharacterized protein</fullName>
    </submittedName>
</protein>
<organism evidence="1 2">
    <name type="scientific">Lithospermum erythrorhizon</name>
    <name type="common">Purple gromwell</name>
    <name type="synonym">Lithospermum officinale var. erythrorhizon</name>
    <dbReference type="NCBI Taxonomy" id="34254"/>
    <lineage>
        <taxon>Eukaryota</taxon>
        <taxon>Viridiplantae</taxon>
        <taxon>Streptophyta</taxon>
        <taxon>Embryophyta</taxon>
        <taxon>Tracheophyta</taxon>
        <taxon>Spermatophyta</taxon>
        <taxon>Magnoliopsida</taxon>
        <taxon>eudicotyledons</taxon>
        <taxon>Gunneridae</taxon>
        <taxon>Pentapetalae</taxon>
        <taxon>asterids</taxon>
        <taxon>lamiids</taxon>
        <taxon>Boraginales</taxon>
        <taxon>Boraginaceae</taxon>
        <taxon>Boraginoideae</taxon>
        <taxon>Lithospermeae</taxon>
        <taxon>Lithospermum</taxon>
    </lineage>
</organism>
<dbReference type="Gene3D" id="1.10.510.10">
    <property type="entry name" value="Transferase(Phosphotransferase) domain 1"/>
    <property type="match status" value="1"/>
</dbReference>